<dbReference type="EMBL" id="FOBF01000021">
    <property type="protein sequence ID" value="SEN03650.1"/>
    <property type="molecule type" value="Genomic_DNA"/>
</dbReference>
<dbReference type="Proteomes" id="UP000198953">
    <property type="component" value="Unassembled WGS sequence"/>
</dbReference>
<dbReference type="AlphaFoldDB" id="A0A1H8D8P9"/>
<accession>A0A1H8D8P9</accession>
<dbReference type="RefSeq" id="WP_055508698.1">
    <property type="nucleotide sequence ID" value="NZ_BBZG01000006.1"/>
</dbReference>
<organism evidence="2 3">
    <name type="scientific">Nonomuraea pusilla</name>
    <dbReference type="NCBI Taxonomy" id="46177"/>
    <lineage>
        <taxon>Bacteria</taxon>
        <taxon>Bacillati</taxon>
        <taxon>Actinomycetota</taxon>
        <taxon>Actinomycetes</taxon>
        <taxon>Streptosporangiales</taxon>
        <taxon>Streptosporangiaceae</taxon>
        <taxon>Nonomuraea</taxon>
    </lineage>
</organism>
<evidence type="ECO:0000256" key="1">
    <source>
        <dbReference type="SAM" id="MobiDB-lite"/>
    </source>
</evidence>
<name>A0A1H8D8P9_9ACTN</name>
<sequence length="121" mass="13151">MTDRTPGNGPPDQRPPHHETQGNGMPGGGMPDSEIEFRAVACRLAQAIHHHPRRADVEPLREPARHLETLLAADAEVDHVENAALAVIDIYDRSDLEIADPAVVAAIERLRDAAAELDETT</sequence>
<gene>
    <name evidence="2" type="ORF">SAMN05660976_06648</name>
</gene>
<dbReference type="STRING" id="46177.SAMN05660976_06648"/>
<keyword evidence="3" id="KW-1185">Reference proteome</keyword>
<feature type="region of interest" description="Disordered" evidence="1">
    <location>
        <begin position="1"/>
        <end position="34"/>
    </location>
</feature>
<dbReference type="OrthoDB" id="9950838at2"/>
<reference evidence="2 3" key="1">
    <citation type="submission" date="2016-10" db="EMBL/GenBank/DDBJ databases">
        <authorList>
            <person name="de Groot N.N."/>
        </authorList>
    </citation>
    <scope>NUCLEOTIDE SEQUENCE [LARGE SCALE GENOMIC DNA]</scope>
    <source>
        <strain evidence="2 3">DSM 43357</strain>
    </source>
</reference>
<evidence type="ECO:0000313" key="2">
    <source>
        <dbReference type="EMBL" id="SEN03650.1"/>
    </source>
</evidence>
<protein>
    <submittedName>
        <fullName evidence="2">Uncharacterized protein</fullName>
    </submittedName>
</protein>
<evidence type="ECO:0000313" key="3">
    <source>
        <dbReference type="Proteomes" id="UP000198953"/>
    </source>
</evidence>
<proteinExistence type="predicted"/>